<evidence type="ECO:0000313" key="1">
    <source>
        <dbReference type="EMBL" id="KZS21573.1"/>
    </source>
</evidence>
<reference evidence="1 2" key="1">
    <citation type="submission" date="2016-03" db="EMBL/GenBank/DDBJ databases">
        <title>EvidentialGene: Evidence-directed Construction of Genes on Genomes.</title>
        <authorList>
            <person name="Gilbert D.G."/>
            <person name="Choi J.-H."/>
            <person name="Mockaitis K."/>
            <person name="Colbourne J."/>
            <person name="Pfrender M."/>
        </authorList>
    </citation>
    <scope>NUCLEOTIDE SEQUENCE [LARGE SCALE GENOMIC DNA]</scope>
    <source>
        <strain evidence="1 2">Xinb3</strain>
        <tissue evidence="1">Complete organism</tissue>
    </source>
</reference>
<organism evidence="1 2">
    <name type="scientific">Daphnia magna</name>
    <dbReference type="NCBI Taxonomy" id="35525"/>
    <lineage>
        <taxon>Eukaryota</taxon>
        <taxon>Metazoa</taxon>
        <taxon>Ecdysozoa</taxon>
        <taxon>Arthropoda</taxon>
        <taxon>Crustacea</taxon>
        <taxon>Branchiopoda</taxon>
        <taxon>Diplostraca</taxon>
        <taxon>Cladocera</taxon>
        <taxon>Anomopoda</taxon>
        <taxon>Daphniidae</taxon>
        <taxon>Daphnia</taxon>
    </lineage>
</organism>
<comment type="caution">
    <text evidence="1">The sequence shown here is derived from an EMBL/GenBank/DDBJ whole genome shotgun (WGS) entry which is preliminary data.</text>
</comment>
<dbReference type="AlphaFoldDB" id="A0A162SRT6"/>
<evidence type="ECO:0000313" key="2">
    <source>
        <dbReference type="Proteomes" id="UP000076858"/>
    </source>
</evidence>
<dbReference type="Proteomes" id="UP000076858">
    <property type="component" value="Unassembled WGS sequence"/>
</dbReference>
<gene>
    <name evidence="1" type="ORF">APZ42_011533</name>
</gene>
<protein>
    <submittedName>
        <fullName evidence="1">Uncharacterized protein</fullName>
    </submittedName>
</protein>
<accession>A0A162SRT6</accession>
<dbReference type="EMBL" id="LRGB01000024">
    <property type="protein sequence ID" value="KZS21573.1"/>
    <property type="molecule type" value="Genomic_DNA"/>
</dbReference>
<sequence length="86" mass="10020">MTSLTFRIVFHTRSFLQQLCKPGCMSHDHLTTWTRAQFELRVAQPKNNSAIFLPPLIFFPTPLFCLPPKRQPVFSIFHQSEPPPPR</sequence>
<name>A0A162SRT6_9CRUS</name>
<keyword evidence="2" id="KW-1185">Reference proteome</keyword>
<proteinExistence type="predicted"/>